<reference evidence="1" key="1">
    <citation type="submission" date="2019-10" db="EMBL/GenBank/DDBJ databases">
        <title>Whole genome sequencing of Borrelia miyamotoi strains isolated in Europe.</title>
        <authorList>
            <person name="Sprong H."/>
            <person name="Azagi T."/>
            <person name="Kuleshov K.V."/>
            <person name="Platonov A.E."/>
            <person name="Hoornstra D."/>
            <person name="Hovius J.W."/>
        </authorList>
    </citation>
    <scope>NUCLEOTIDE SEQUENCE</scope>
    <source>
        <strain evidence="1">NL-IR-2</strain>
        <plasmid evidence="1">unnamed</plasmid>
    </source>
</reference>
<gene>
    <name evidence="1" type="ORF">F9Y90_05900</name>
</gene>
<organism evidence="1">
    <name type="scientific">Borrelia miyamotoi</name>
    <dbReference type="NCBI Taxonomy" id="47466"/>
    <lineage>
        <taxon>Bacteria</taxon>
        <taxon>Pseudomonadati</taxon>
        <taxon>Spirochaetota</taxon>
        <taxon>Spirochaetia</taxon>
        <taxon>Spirochaetales</taxon>
        <taxon>Borreliaceae</taxon>
        <taxon>Borrelia</taxon>
    </lineage>
</organism>
<proteinExistence type="predicted"/>
<name>A0A5P8ARP1_9SPIR</name>
<dbReference type="AlphaFoldDB" id="A0A5P8ARP1"/>
<geneLocation type="plasmid" evidence="1">
    <name>unnamed</name>
</geneLocation>
<accession>A0A5P8ARP1</accession>
<protein>
    <recommendedName>
        <fullName evidence="2">Mlp family lipoprotein</fullName>
    </recommendedName>
</protein>
<evidence type="ECO:0008006" key="2">
    <source>
        <dbReference type="Google" id="ProtNLM"/>
    </source>
</evidence>
<dbReference type="EMBL" id="CP044667">
    <property type="protein sequence ID" value="QFP42619.1"/>
    <property type="molecule type" value="Genomic_DNA"/>
</dbReference>
<sequence length="45" mass="5310">MYSELDKCNSNEQGKNIFKNLLKDYFDVTDENKLDKFQEKAKSSC</sequence>
<dbReference type="RefSeq" id="WP_152305635.1">
    <property type="nucleotide sequence ID" value="NZ_CP044667.1"/>
</dbReference>
<evidence type="ECO:0000313" key="1">
    <source>
        <dbReference type="EMBL" id="QFP42619.1"/>
    </source>
</evidence>
<keyword evidence="1" id="KW-0614">Plasmid</keyword>